<gene>
    <name evidence="2" type="ORF">FIBSPDRAFT_890592</name>
</gene>
<dbReference type="EMBL" id="KV417541">
    <property type="protein sequence ID" value="KZP22254.1"/>
    <property type="molecule type" value="Genomic_DNA"/>
</dbReference>
<reference evidence="2 3" key="1">
    <citation type="journal article" date="2016" name="Mol. Biol. Evol.">
        <title>Comparative Genomics of Early-Diverging Mushroom-Forming Fungi Provides Insights into the Origins of Lignocellulose Decay Capabilities.</title>
        <authorList>
            <person name="Nagy L.G."/>
            <person name="Riley R."/>
            <person name="Tritt A."/>
            <person name="Adam C."/>
            <person name="Daum C."/>
            <person name="Floudas D."/>
            <person name="Sun H."/>
            <person name="Yadav J.S."/>
            <person name="Pangilinan J."/>
            <person name="Larsson K.H."/>
            <person name="Matsuura K."/>
            <person name="Barry K."/>
            <person name="Labutti K."/>
            <person name="Kuo R."/>
            <person name="Ohm R.A."/>
            <person name="Bhattacharya S.S."/>
            <person name="Shirouzu T."/>
            <person name="Yoshinaga Y."/>
            <person name="Martin F.M."/>
            <person name="Grigoriev I.V."/>
            <person name="Hibbett D.S."/>
        </authorList>
    </citation>
    <scope>NUCLEOTIDE SEQUENCE [LARGE SCALE GENOMIC DNA]</scope>
    <source>
        <strain evidence="2 3">CBS 109695</strain>
    </source>
</reference>
<evidence type="ECO:0000256" key="1">
    <source>
        <dbReference type="SAM" id="MobiDB-lite"/>
    </source>
</evidence>
<accession>A0A166KU56</accession>
<protein>
    <submittedName>
        <fullName evidence="2">Uncharacterized protein</fullName>
    </submittedName>
</protein>
<proteinExistence type="predicted"/>
<evidence type="ECO:0000313" key="2">
    <source>
        <dbReference type="EMBL" id="KZP22254.1"/>
    </source>
</evidence>
<dbReference type="AlphaFoldDB" id="A0A166KU56"/>
<feature type="compositionally biased region" description="Basic and acidic residues" evidence="1">
    <location>
        <begin position="7"/>
        <end position="20"/>
    </location>
</feature>
<evidence type="ECO:0000313" key="3">
    <source>
        <dbReference type="Proteomes" id="UP000076532"/>
    </source>
</evidence>
<sequence length="178" mass="20087">MLYLKGTGRDMPKSAKRAESASESDPGSRTMCQELRLRTPLAIMANVHQFSLGAISFFRSMHCALSWEAFSILVYAKLQYSIDDNLPSQIIGYPSLGGGDIPTRIHLPARILASRKNRRCVARDLCKHVPTRIRPVVNSSLEGWDVFVGCTAAIDYLLTRFLFELVDWLEKESDDFFN</sequence>
<name>A0A166KU56_9AGAM</name>
<feature type="region of interest" description="Disordered" evidence="1">
    <location>
        <begin position="1"/>
        <end position="29"/>
    </location>
</feature>
<dbReference type="Proteomes" id="UP000076532">
    <property type="component" value="Unassembled WGS sequence"/>
</dbReference>
<organism evidence="2 3">
    <name type="scientific">Athelia psychrophila</name>
    <dbReference type="NCBI Taxonomy" id="1759441"/>
    <lineage>
        <taxon>Eukaryota</taxon>
        <taxon>Fungi</taxon>
        <taxon>Dikarya</taxon>
        <taxon>Basidiomycota</taxon>
        <taxon>Agaricomycotina</taxon>
        <taxon>Agaricomycetes</taxon>
        <taxon>Agaricomycetidae</taxon>
        <taxon>Atheliales</taxon>
        <taxon>Atheliaceae</taxon>
        <taxon>Athelia</taxon>
    </lineage>
</organism>
<keyword evidence="3" id="KW-1185">Reference proteome</keyword>